<name>A0A819SQM2_9BILA</name>
<comment type="caution">
    <text evidence="2">The sequence shown here is derived from an EMBL/GenBank/DDBJ whole genome shotgun (WGS) entry which is preliminary data.</text>
</comment>
<reference evidence="2" key="1">
    <citation type="submission" date="2021-02" db="EMBL/GenBank/DDBJ databases">
        <authorList>
            <person name="Nowell W R."/>
        </authorList>
    </citation>
    <scope>NUCLEOTIDE SEQUENCE</scope>
</reference>
<sequence length="192" mass="22161">MLLIFDVFTILFFKINLLVANAVINSDRHDFDAYGICIASTNYFVVLAQNDAQRYIVSMAPFGISFVYNYTYETSNDFVISIAVGRRQNLSQLSFVYLSTSTTDGQYQKLGLFTFSRENRMISVKVWKRKPSELSTLQVDLFEKYTYGFLSNNIFAFMILKKTLPAVYLVRLNPPNTMTLVDNYTLYSDTHK</sequence>
<keyword evidence="1" id="KW-0732">Signal</keyword>
<protein>
    <submittedName>
        <fullName evidence="2">Uncharacterized protein</fullName>
    </submittedName>
</protein>
<feature type="non-terminal residue" evidence="2">
    <location>
        <position position="1"/>
    </location>
</feature>
<dbReference type="EMBL" id="CAJOBG010003671">
    <property type="protein sequence ID" value="CAF4075287.1"/>
    <property type="molecule type" value="Genomic_DNA"/>
</dbReference>
<accession>A0A819SQM2</accession>
<evidence type="ECO:0000256" key="1">
    <source>
        <dbReference type="SAM" id="SignalP"/>
    </source>
</evidence>
<dbReference type="Proteomes" id="UP000663866">
    <property type="component" value="Unassembled WGS sequence"/>
</dbReference>
<gene>
    <name evidence="2" type="ORF">OVN521_LOCUS19439</name>
</gene>
<feature type="chain" id="PRO_5032756506" evidence="1">
    <location>
        <begin position="23"/>
        <end position="192"/>
    </location>
</feature>
<dbReference type="AlphaFoldDB" id="A0A819SQM2"/>
<organism evidence="2 3">
    <name type="scientific">Rotaria magnacalcarata</name>
    <dbReference type="NCBI Taxonomy" id="392030"/>
    <lineage>
        <taxon>Eukaryota</taxon>
        <taxon>Metazoa</taxon>
        <taxon>Spiralia</taxon>
        <taxon>Gnathifera</taxon>
        <taxon>Rotifera</taxon>
        <taxon>Eurotatoria</taxon>
        <taxon>Bdelloidea</taxon>
        <taxon>Philodinida</taxon>
        <taxon>Philodinidae</taxon>
        <taxon>Rotaria</taxon>
    </lineage>
</organism>
<evidence type="ECO:0000313" key="3">
    <source>
        <dbReference type="Proteomes" id="UP000663866"/>
    </source>
</evidence>
<feature type="signal peptide" evidence="1">
    <location>
        <begin position="1"/>
        <end position="22"/>
    </location>
</feature>
<proteinExistence type="predicted"/>
<evidence type="ECO:0000313" key="2">
    <source>
        <dbReference type="EMBL" id="CAF4075287.1"/>
    </source>
</evidence>
<keyword evidence="3" id="KW-1185">Reference proteome</keyword>